<comment type="caution">
    <text evidence="1">The sequence shown here is derived from an EMBL/GenBank/DDBJ whole genome shotgun (WGS) entry which is preliminary data.</text>
</comment>
<organism evidence="1 2">
    <name type="scientific">Profundibacterium mesophilum KAUST100406-0324</name>
    <dbReference type="NCBI Taxonomy" id="1037889"/>
    <lineage>
        <taxon>Bacteria</taxon>
        <taxon>Pseudomonadati</taxon>
        <taxon>Pseudomonadota</taxon>
        <taxon>Alphaproteobacteria</taxon>
        <taxon>Rhodobacterales</taxon>
        <taxon>Roseobacteraceae</taxon>
        <taxon>Profundibacterium</taxon>
    </lineage>
</organism>
<gene>
    <name evidence="1" type="ORF">PMES_03087</name>
</gene>
<reference evidence="1" key="1">
    <citation type="submission" date="2013-03" db="EMBL/GenBank/DDBJ databases">
        <title>Genome Sequence of the Profundibacterium mesophilum strain KAUST100406-0324T from Red Sea, a novel genus in the family Rhodobacteraceae.</title>
        <authorList>
            <person name="Essack M."/>
            <person name="Alam I."/>
            <person name="Lafi F."/>
            <person name="Alawi W."/>
            <person name="Kamanu F."/>
            <person name="Al-Suwailem A."/>
            <person name="Lee O.O."/>
            <person name="Xu Y."/>
            <person name="Bajic V."/>
            <person name="Qian P.-Y."/>
            <person name="Archer J."/>
        </authorList>
    </citation>
    <scope>NUCLEOTIDE SEQUENCE</scope>
    <source>
        <strain evidence="1">KAUST100406-0324</strain>
    </source>
</reference>
<evidence type="ECO:0000313" key="1">
    <source>
        <dbReference type="EMBL" id="KAF0674704.1"/>
    </source>
</evidence>
<dbReference type="EMBL" id="APKE01000036">
    <property type="protein sequence ID" value="KAF0674704.1"/>
    <property type="molecule type" value="Genomic_DNA"/>
</dbReference>
<dbReference type="Proteomes" id="UP000698242">
    <property type="component" value="Unassembled WGS sequence"/>
</dbReference>
<dbReference type="AlphaFoldDB" id="A0A921NR83"/>
<proteinExistence type="predicted"/>
<sequence>MTGALAACRRAAAPIRGGLRGSGLAGRLSTRGLIGAGLVAACLAGTAPHSAAQGTAPVQSDAARALNDYPTIARADYVFGCMAANGQGRDVLIRCSCSIDRIASILPYERYVEAETVLSMQQTGGERMAIFRSAPAALTIVADLRRAQAEAEILCFQ</sequence>
<evidence type="ECO:0000313" key="2">
    <source>
        <dbReference type="Proteomes" id="UP000698242"/>
    </source>
</evidence>
<name>A0A921NR83_9RHOB</name>
<accession>A0A921NR83</accession>
<protein>
    <submittedName>
        <fullName evidence="1">Uncharacterized protein</fullName>
    </submittedName>
</protein>
<keyword evidence="2" id="KW-1185">Reference proteome</keyword>